<dbReference type="SUPFAM" id="SSF56281">
    <property type="entry name" value="Metallo-hydrolase/oxidoreductase"/>
    <property type="match status" value="1"/>
</dbReference>
<dbReference type="AlphaFoldDB" id="A0A1M6YPT8"/>
<keyword evidence="3" id="KW-1185">Reference proteome</keyword>
<sequence length="206" mass="23318">MELRTLSKQILYLPATSQPLSADVGIIRGDKFVWIFDVGSNDEAVDIIQGIDREKNIILSHFHEDHIRNLERISYKGMYCGDYTKFKLQKGTEVQAPITYEDGVKLTLFPIPSIHSKGTIGLEVNDEYAFLGDAVYGARKNGKVVYNINILKEMITTLEKVKAQQFLISHDAAFMQPKAKVIAELKGLYKMRKPGEAYLFLESNDV</sequence>
<dbReference type="EMBL" id="FRAC01000026">
    <property type="protein sequence ID" value="SHL20227.1"/>
    <property type="molecule type" value="Genomic_DNA"/>
</dbReference>
<protein>
    <submittedName>
        <fullName evidence="2">Glyoxylase, beta-lactamase superfamily II</fullName>
    </submittedName>
</protein>
<feature type="domain" description="Metallo-beta-lactamase" evidence="1">
    <location>
        <begin position="21"/>
        <end position="170"/>
    </location>
</feature>
<organism evidence="2 3">
    <name type="scientific">Anaerocolumna jejuensis DSM 15929</name>
    <dbReference type="NCBI Taxonomy" id="1121322"/>
    <lineage>
        <taxon>Bacteria</taxon>
        <taxon>Bacillati</taxon>
        <taxon>Bacillota</taxon>
        <taxon>Clostridia</taxon>
        <taxon>Lachnospirales</taxon>
        <taxon>Lachnospiraceae</taxon>
        <taxon>Anaerocolumna</taxon>
    </lineage>
</organism>
<evidence type="ECO:0000313" key="2">
    <source>
        <dbReference type="EMBL" id="SHL20227.1"/>
    </source>
</evidence>
<dbReference type="STRING" id="1121322.SAMN02745136_04343"/>
<dbReference type="InterPro" id="IPR001279">
    <property type="entry name" value="Metallo-B-lactamas"/>
</dbReference>
<dbReference type="InterPro" id="IPR036866">
    <property type="entry name" value="RibonucZ/Hydroxyglut_hydro"/>
</dbReference>
<dbReference type="Gene3D" id="3.60.15.10">
    <property type="entry name" value="Ribonuclease Z/Hydroxyacylglutathione hydrolase-like"/>
    <property type="match status" value="1"/>
</dbReference>
<dbReference type="Proteomes" id="UP000184386">
    <property type="component" value="Unassembled WGS sequence"/>
</dbReference>
<dbReference type="OrthoDB" id="9802248at2"/>
<dbReference type="Pfam" id="PF00753">
    <property type="entry name" value="Lactamase_B"/>
    <property type="match status" value="1"/>
</dbReference>
<evidence type="ECO:0000313" key="3">
    <source>
        <dbReference type="Proteomes" id="UP000184386"/>
    </source>
</evidence>
<gene>
    <name evidence="2" type="ORF">SAMN02745136_04343</name>
</gene>
<name>A0A1M6YPT8_9FIRM</name>
<proteinExistence type="predicted"/>
<accession>A0A1M6YPT8</accession>
<dbReference type="RefSeq" id="WP_073279127.1">
    <property type="nucleotide sequence ID" value="NZ_FRAC01000026.1"/>
</dbReference>
<evidence type="ECO:0000259" key="1">
    <source>
        <dbReference type="SMART" id="SM00849"/>
    </source>
</evidence>
<reference evidence="2 3" key="1">
    <citation type="submission" date="2016-11" db="EMBL/GenBank/DDBJ databases">
        <authorList>
            <person name="Jaros S."/>
            <person name="Januszkiewicz K."/>
            <person name="Wedrychowicz H."/>
        </authorList>
    </citation>
    <scope>NUCLEOTIDE SEQUENCE [LARGE SCALE GENOMIC DNA]</scope>
    <source>
        <strain evidence="2 3">DSM 15929</strain>
    </source>
</reference>
<dbReference type="SMART" id="SM00849">
    <property type="entry name" value="Lactamase_B"/>
    <property type="match status" value="1"/>
</dbReference>